<reference evidence="5 6" key="1">
    <citation type="submission" date="2016-10" db="EMBL/GenBank/DDBJ databases">
        <authorList>
            <person name="de Groot N.N."/>
        </authorList>
    </citation>
    <scope>NUCLEOTIDE SEQUENCE [LARGE SCALE GENOMIC DNA]</scope>
    <source>
        <strain evidence="5 6">CGMCC 1.10434</strain>
    </source>
</reference>
<gene>
    <name evidence="5" type="ORF">SAMN04488134_10239</name>
</gene>
<dbReference type="GO" id="GO:0005524">
    <property type="term" value="F:ATP binding"/>
    <property type="evidence" value="ECO:0007669"/>
    <property type="project" value="UniProtKB-KW"/>
</dbReference>
<evidence type="ECO:0000259" key="4">
    <source>
        <dbReference type="PROSITE" id="PS50893"/>
    </source>
</evidence>
<dbReference type="InterPro" id="IPR003439">
    <property type="entry name" value="ABC_transporter-like_ATP-bd"/>
</dbReference>
<dbReference type="AlphaFoldDB" id="A0A1H8JQ26"/>
<dbReference type="EMBL" id="FODJ01000002">
    <property type="protein sequence ID" value="SEN82844.1"/>
    <property type="molecule type" value="Genomic_DNA"/>
</dbReference>
<dbReference type="SUPFAM" id="SSF52540">
    <property type="entry name" value="P-loop containing nucleoside triphosphate hydrolases"/>
    <property type="match status" value="1"/>
</dbReference>
<dbReference type="Pfam" id="PF00005">
    <property type="entry name" value="ABC_tran"/>
    <property type="match status" value="1"/>
</dbReference>
<dbReference type="PROSITE" id="PS50893">
    <property type="entry name" value="ABC_TRANSPORTER_2"/>
    <property type="match status" value="1"/>
</dbReference>
<dbReference type="Proteomes" id="UP000199300">
    <property type="component" value="Unassembled WGS sequence"/>
</dbReference>
<dbReference type="CDD" id="cd03230">
    <property type="entry name" value="ABC_DR_subfamily_A"/>
    <property type="match status" value="1"/>
</dbReference>
<evidence type="ECO:0000256" key="3">
    <source>
        <dbReference type="ARBA" id="ARBA00022840"/>
    </source>
</evidence>
<dbReference type="PANTHER" id="PTHR42939:SF1">
    <property type="entry name" value="ABC TRANSPORTER ATP-BINDING PROTEIN ALBC-RELATED"/>
    <property type="match status" value="1"/>
</dbReference>
<evidence type="ECO:0000256" key="1">
    <source>
        <dbReference type="ARBA" id="ARBA00022448"/>
    </source>
</evidence>
<dbReference type="Gene3D" id="3.40.50.300">
    <property type="entry name" value="P-loop containing nucleotide triphosphate hydrolases"/>
    <property type="match status" value="1"/>
</dbReference>
<sequence>MTVLILDQVTVNIQNKAILKGISFELPPSSVTALLGHNGAGKSTLLKAILGILKIREGTIQLAGNDQITSFLAFKSSISYIPEEPFLLSELTVQQHFQLYIESYQLDPHKTNQRIEHYINTFEIHDKVNQYPEALSKGMRQKVQAICALLPETDLLLIDEPFMGLDVFATDFLIAEIKQKAERGTAILLTTHQLDRLEGLANYYMMLQQGEIIDHGKIENFLELKRRFDQS</sequence>
<evidence type="ECO:0000313" key="5">
    <source>
        <dbReference type="EMBL" id="SEN82844.1"/>
    </source>
</evidence>
<dbReference type="PANTHER" id="PTHR42939">
    <property type="entry name" value="ABC TRANSPORTER ATP-BINDING PROTEIN ALBC-RELATED"/>
    <property type="match status" value="1"/>
</dbReference>
<dbReference type="InterPro" id="IPR051782">
    <property type="entry name" value="ABC_Transporter_VariousFunc"/>
</dbReference>
<dbReference type="GO" id="GO:0016887">
    <property type="term" value="F:ATP hydrolysis activity"/>
    <property type="evidence" value="ECO:0007669"/>
    <property type="project" value="InterPro"/>
</dbReference>
<evidence type="ECO:0000256" key="2">
    <source>
        <dbReference type="ARBA" id="ARBA00022741"/>
    </source>
</evidence>
<keyword evidence="6" id="KW-1185">Reference proteome</keyword>
<dbReference type="SMART" id="SM00382">
    <property type="entry name" value="AAA"/>
    <property type="match status" value="1"/>
</dbReference>
<organism evidence="5 6">
    <name type="scientific">Amphibacillus marinus</name>
    <dbReference type="NCBI Taxonomy" id="872970"/>
    <lineage>
        <taxon>Bacteria</taxon>
        <taxon>Bacillati</taxon>
        <taxon>Bacillota</taxon>
        <taxon>Bacilli</taxon>
        <taxon>Bacillales</taxon>
        <taxon>Bacillaceae</taxon>
        <taxon>Amphibacillus</taxon>
    </lineage>
</organism>
<keyword evidence="3 5" id="KW-0067">ATP-binding</keyword>
<dbReference type="STRING" id="872970.SAMN04488134_10239"/>
<keyword evidence="1" id="KW-0813">Transport</keyword>
<name>A0A1H8JQ26_9BACI</name>
<dbReference type="InterPro" id="IPR003593">
    <property type="entry name" value="AAA+_ATPase"/>
</dbReference>
<proteinExistence type="predicted"/>
<keyword evidence="2" id="KW-0547">Nucleotide-binding</keyword>
<dbReference type="OrthoDB" id="9804819at2"/>
<dbReference type="InterPro" id="IPR027417">
    <property type="entry name" value="P-loop_NTPase"/>
</dbReference>
<protein>
    <submittedName>
        <fullName evidence="5">ABC-2 type transport system ATP-binding protein</fullName>
    </submittedName>
</protein>
<evidence type="ECO:0000313" key="6">
    <source>
        <dbReference type="Proteomes" id="UP000199300"/>
    </source>
</evidence>
<accession>A0A1H8JQ26</accession>
<dbReference type="RefSeq" id="WP_091495110.1">
    <property type="nucleotide sequence ID" value="NZ_FODJ01000002.1"/>
</dbReference>
<feature type="domain" description="ABC transporter" evidence="4">
    <location>
        <begin position="4"/>
        <end position="231"/>
    </location>
</feature>